<evidence type="ECO:0000256" key="1">
    <source>
        <dbReference type="SAM" id="MobiDB-lite"/>
    </source>
</evidence>
<keyword evidence="2" id="KW-0812">Transmembrane</keyword>
<dbReference type="OrthoDB" id="419711at2759"/>
<protein>
    <submittedName>
        <fullName evidence="3">Uncharacterized protein</fullName>
    </submittedName>
</protein>
<keyword evidence="2" id="KW-0472">Membrane</keyword>
<proteinExistence type="predicted"/>
<comment type="caution">
    <text evidence="3">The sequence shown here is derived from an EMBL/GenBank/DDBJ whole genome shotgun (WGS) entry which is preliminary data.</text>
</comment>
<feature type="transmembrane region" description="Helical" evidence="2">
    <location>
        <begin position="179"/>
        <end position="197"/>
    </location>
</feature>
<feature type="transmembrane region" description="Helical" evidence="2">
    <location>
        <begin position="75"/>
        <end position="95"/>
    </location>
</feature>
<dbReference type="PANTHER" id="PTHR12242">
    <property type="entry name" value="OS02G0130600 PROTEIN-RELATED"/>
    <property type="match status" value="1"/>
</dbReference>
<evidence type="ECO:0000256" key="2">
    <source>
        <dbReference type="SAM" id="Phobius"/>
    </source>
</evidence>
<keyword evidence="2" id="KW-1133">Transmembrane helix</keyword>
<feature type="transmembrane region" description="Helical" evidence="2">
    <location>
        <begin position="156"/>
        <end position="172"/>
    </location>
</feature>
<organism evidence="3 4">
    <name type="scientific">Calycina marina</name>
    <dbReference type="NCBI Taxonomy" id="1763456"/>
    <lineage>
        <taxon>Eukaryota</taxon>
        <taxon>Fungi</taxon>
        <taxon>Dikarya</taxon>
        <taxon>Ascomycota</taxon>
        <taxon>Pezizomycotina</taxon>
        <taxon>Leotiomycetes</taxon>
        <taxon>Helotiales</taxon>
        <taxon>Pezizellaceae</taxon>
        <taxon>Calycina</taxon>
    </lineage>
</organism>
<dbReference type="EMBL" id="MU253737">
    <property type="protein sequence ID" value="KAG9249263.1"/>
    <property type="molecule type" value="Genomic_DNA"/>
</dbReference>
<evidence type="ECO:0000313" key="3">
    <source>
        <dbReference type="EMBL" id="KAG9249263.1"/>
    </source>
</evidence>
<dbReference type="AlphaFoldDB" id="A0A9P7ZBR2"/>
<accession>A0A9P7ZBR2</accession>
<sequence length="298" mass="33716">MARISMPKFLKLGEDVWDPSHRFETSWLMSPWKLFACRAALSLYAFTTLFFNIGWKVAIHDDAAARLSFSYFTIITYWGLAFYFLFASIHTFSYALNSGMPLLNRWPRFLQALHYLFYSTITTYPLLVTIVFWCVLADDTTFGTTYSSWSNVSQHALNSAFALFEIVFTRVNPGPWIHLLWCIVLLVCYLGVAYITHDTEGVYVYSFLNDQPKLLNAAGENIGGIGVWAAAYICGIAIGIVVLFCVSKGLIHLRKWATETKGGIQGKLNEGRALGSEEMDLQEPREWQKTGEVSTTEA</sequence>
<dbReference type="Proteomes" id="UP000887226">
    <property type="component" value="Unassembled WGS sequence"/>
</dbReference>
<reference evidence="3" key="1">
    <citation type="journal article" date="2021" name="IMA Fungus">
        <title>Genomic characterization of three marine fungi, including Emericellopsis atlantica sp. nov. with signatures of a generalist lifestyle and marine biomass degradation.</title>
        <authorList>
            <person name="Hagestad O.C."/>
            <person name="Hou L."/>
            <person name="Andersen J.H."/>
            <person name="Hansen E.H."/>
            <person name="Altermark B."/>
            <person name="Li C."/>
            <person name="Kuhnert E."/>
            <person name="Cox R.J."/>
            <person name="Crous P.W."/>
            <person name="Spatafora J.W."/>
            <person name="Lail K."/>
            <person name="Amirebrahimi M."/>
            <person name="Lipzen A."/>
            <person name="Pangilinan J."/>
            <person name="Andreopoulos W."/>
            <person name="Hayes R.D."/>
            <person name="Ng V."/>
            <person name="Grigoriev I.V."/>
            <person name="Jackson S.A."/>
            <person name="Sutton T.D.S."/>
            <person name="Dobson A.D.W."/>
            <person name="Rama T."/>
        </authorList>
    </citation>
    <scope>NUCLEOTIDE SEQUENCE</scope>
    <source>
        <strain evidence="3">TRa3180A</strain>
    </source>
</reference>
<feature type="transmembrane region" description="Helical" evidence="2">
    <location>
        <begin position="225"/>
        <end position="246"/>
    </location>
</feature>
<feature type="transmembrane region" description="Helical" evidence="2">
    <location>
        <begin position="35"/>
        <end position="55"/>
    </location>
</feature>
<feature type="region of interest" description="Disordered" evidence="1">
    <location>
        <begin position="276"/>
        <end position="298"/>
    </location>
</feature>
<name>A0A9P7ZBR2_9HELO</name>
<gene>
    <name evidence="3" type="ORF">BJ878DRAFT_484541</name>
</gene>
<feature type="transmembrane region" description="Helical" evidence="2">
    <location>
        <begin position="115"/>
        <end position="136"/>
    </location>
</feature>
<dbReference type="PANTHER" id="PTHR12242:SF1">
    <property type="entry name" value="MYND-TYPE DOMAIN-CONTAINING PROTEIN"/>
    <property type="match status" value="1"/>
</dbReference>
<evidence type="ECO:0000313" key="4">
    <source>
        <dbReference type="Proteomes" id="UP000887226"/>
    </source>
</evidence>
<dbReference type="GO" id="GO:0016020">
    <property type="term" value="C:membrane"/>
    <property type="evidence" value="ECO:0007669"/>
    <property type="project" value="TreeGrafter"/>
</dbReference>
<keyword evidence="4" id="KW-1185">Reference proteome</keyword>